<reference evidence="7" key="1">
    <citation type="journal article" date="2012" name="Science">
        <title>Fermentation, hydrogen, and sulfur metabolism in multiple uncultivated bacterial phyla.</title>
        <authorList>
            <person name="Wrighton K.C."/>
            <person name="Thomas B.C."/>
            <person name="Sharon I."/>
            <person name="Miller C.S."/>
            <person name="Castelle C.J."/>
            <person name="VerBerkmoes N.C."/>
            <person name="Wilkins M.J."/>
            <person name="Hettich R.L."/>
            <person name="Lipton M.S."/>
            <person name="Williams K.H."/>
            <person name="Long P.E."/>
            <person name="Banfield J.F."/>
        </authorList>
    </citation>
    <scope>NUCLEOTIDE SEQUENCE [LARGE SCALE GENOMIC DNA]</scope>
</reference>
<evidence type="ECO:0000256" key="1">
    <source>
        <dbReference type="ARBA" id="ARBA00010618"/>
    </source>
</evidence>
<proteinExistence type="inferred from homology"/>
<dbReference type="HAMAP" id="MF_01326_B">
    <property type="entry name" value="Ribosomal_uL24_B"/>
    <property type="match status" value="1"/>
</dbReference>
<name>K2BCG7_9BACT</name>
<dbReference type="InterPro" id="IPR041988">
    <property type="entry name" value="Ribosomal_uL24_KOW"/>
</dbReference>
<dbReference type="CDD" id="cd06089">
    <property type="entry name" value="KOW_RPL26"/>
    <property type="match status" value="1"/>
</dbReference>
<dbReference type="GO" id="GO:0005840">
    <property type="term" value="C:ribosome"/>
    <property type="evidence" value="ECO:0007669"/>
    <property type="project" value="UniProtKB-KW"/>
</dbReference>
<dbReference type="GO" id="GO:0003735">
    <property type="term" value="F:structural constituent of ribosome"/>
    <property type="evidence" value="ECO:0007669"/>
    <property type="project" value="InterPro"/>
</dbReference>
<evidence type="ECO:0000256" key="4">
    <source>
        <dbReference type="ARBA" id="ARBA00035206"/>
    </source>
</evidence>
<dbReference type="GO" id="GO:0006412">
    <property type="term" value="P:translation"/>
    <property type="evidence" value="ECO:0007669"/>
    <property type="project" value="UniProtKB-UniRule"/>
</dbReference>
<comment type="function">
    <text evidence="5">One of the proteins that surrounds the polypeptide exit tunnel on the outside of the subunit.</text>
</comment>
<protein>
    <recommendedName>
        <fullName evidence="4 5">Large ribosomal subunit protein uL24</fullName>
    </recommendedName>
</protein>
<feature type="domain" description="Large ribosomal subunit protein uL24 C-terminal" evidence="6">
    <location>
        <begin position="38"/>
        <end position="100"/>
    </location>
</feature>
<organism evidence="7">
    <name type="scientific">uncultured bacterium</name>
    <name type="common">gcode 4</name>
    <dbReference type="NCBI Taxonomy" id="1234023"/>
    <lineage>
        <taxon>Bacteria</taxon>
        <taxon>environmental samples</taxon>
    </lineage>
</organism>
<keyword evidence="5" id="KW-0699">rRNA-binding</keyword>
<dbReference type="InterPro" id="IPR003256">
    <property type="entry name" value="Ribosomal_uL24"/>
</dbReference>
<comment type="similarity">
    <text evidence="1 5">Belongs to the universal ribosomal protein uL24 family.</text>
</comment>
<evidence type="ECO:0000256" key="3">
    <source>
        <dbReference type="ARBA" id="ARBA00023274"/>
    </source>
</evidence>
<sequence length="100" mass="11760">MKIRSWDKVRVISWKDKGKEWKILSVDTKNSRVLVENINIVTKHIKKQGTTPGQIIKVEKSLDVSNVMILCPTTWKPTRIWFKIEWNKKTRISKKSGKNI</sequence>
<accession>K2BCG7</accession>
<dbReference type="InterPro" id="IPR014722">
    <property type="entry name" value="Rib_uL2_dom2"/>
</dbReference>
<dbReference type="GO" id="GO:1990904">
    <property type="term" value="C:ribonucleoprotein complex"/>
    <property type="evidence" value="ECO:0007669"/>
    <property type="project" value="UniProtKB-KW"/>
</dbReference>
<dbReference type="SUPFAM" id="SSF50104">
    <property type="entry name" value="Translation proteins SH3-like domain"/>
    <property type="match status" value="1"/>
</dbReference>
<comment type="subunit">
    <text evidence="5">Part of the 50S ribosomal subunit.</text>
</comment>
<evidence type="ECO:0000259" key="6">
    <source>
        <dbReference type="Pfam" id="PF17136"/>
    </source>
</evidence>
<evidence type="ECO:0000256" key="5">
    <source>
        <dbReference type="HAMAP-Rule" id="MF_01326"/>
    </source>
</evidence>
<evidence type="ECO:0000256" key="2">
    <source>
        <dbReference type="ARBA" id="ARBA00022980"/>
    </source>
</evidence>
<keyword evidence="5" id="KW-0694">RNA-binding</keyword>
<keyword evidence="3 5" id="KW-0687">Ribonucleoprotein</keyword>
<dbReference type="AlphaFoldDB" id="K2BCG7"/>
<comment type="caution">
    <text evidence="7">The sequence shown here is derived from an EMBL/GenBank/DDBJ whole genome shotgun (WGS) entry which is preliminary data.</text>
</comment>
<keyword evidence="2 5" id="KW-0689">Ribosomal protein</keyword>
<dbReference type="InterPro" id="IPR057264">
    <property type="entry name" value="Ribosomal_uL24_C"/>
</dbReference>
<comment type="function">
    <text evidence="5">One of two assembly initiator proteins, it binds directly to the 5'-end of the 23S rRNA, where it nucleates assembly of the 50S subunit.</text>
</comment>
<dbReference type="Gene3D" id="2.30.30.30">
    <property type="match status" value="1"/>
</dbReference>
<dbReference type="GO" id="GO:0019843">
    <property type="term" value="F:rRNA binding"/>
    <property type="evidence" value="ECO:0007669"/>
    <property type="project" value="UniProtKB-UniRule"/>
</dbReference>
<dbReference type="InterPro" id="IPR008991">
    <property type="entry name" value="Translation_prot_SH3-like_sf"/>
</dbReference>
<gene>
    <name evidence="5 7" type="primary">rplX</name>
    <name evidence="7" type="ORF">ACD_49C00038G0022</name>
</gene>
<evidence type="ECO:0000313" key="7">
    <source>
        <dbReference type="EMBL" id="EKD66488.1"/>
    </source>
</evidence>
<dbReference type="Pfam" id="PF17136">
    <property type="entry name" value="ribosomal_L24"/>
    <property type="match status" value="1"/>
</dbReference>
<dbReference type="NCBIfam" id="TIGR01079">
    <property type="entry name" value="rplX_bact"/>
    <property type="match status" value="1"/>
</dbReference>
<dbReference type="PANTHER" id="PTHR12903">
    <property type="entry name" value="MITOCHONDRIAL RIBOSOMAL PROTEIN L24"/>
    <property type="match status" value="1"/>
</dbReference>
<dbReference type="EMBL" id="AMFJ01021624">
    <property type="protein sequence ID" value="EKD66488.1"/>
    <property type="molecule type" value="Genomic_DNA"/>
</dbReference>